<evidence type="ECO:0000256" key="1">
    <source>
        <dbReference type="SAM" id="MobiDB-lite"/>
    </source>
</evidence>
<dbReference type="OrthoDB" id="5412288at2759"/>
<evidence type="ECO:0000313" key="3">
    <source>
        <dbReference type="Proteomes" id="UP000226431"/>
    </source>
</evidence>
<organism evidence="2 3">
    <name type="scientific">Ophiocordyceps camponoti-rufipedis</name>
    <dbReference type="NCBI Taxonomy" id="2004952"/>
    <lineage>
        <taxon>Eukaryota</taxon>
        <taxon>Fungi</taxon>
        <taxon>Dikarya</taxon>
        <taxon>Ascomycota</taxon>
        <taxon>Pezizomycotina</taxon>
        <taxon>Sordariomycetes</taxon>
        <taxon>Hypocreomycetidae</taxon>
        <taxon>Hypocreales</taxon>
        <taxon>Ophiocordycipitaceae</taxon>
        <taxon>Ophiocordyceps</taxon>
    </lineage>
</organism>
<feature type="region of interest" description="Disordered" evidence="1">
    <location>
        <begin position="300"/>
        <end position="338"/>
    </location>
</feature>
<name>A0A2C5YL55_9HYPO</name>
<dbReference type="AlphaFoldDB" id="A0A2C5YL55"/>
<comment type="caution">
    <text evidence="2">The sequence shown here is derived from an EMBL/GenBank/DDBJ whole genome shotgun (WGS) entry which is preliminary data.</text>
</comment>
<feature type="region of interest" description="Disordered" evidence="1">
    <location>
        <begin position="156"/>
        <end position="247"/>
    </location>
</feature>
<reference evidence="2 3" key="1">
    <citation type="submission" date="2017-06" db="EMBL/GenBank/DDBJ databases">
        <title>Ant-infecting Ophiocordyceps genomes reveal a high diversity of potential behavioral manipulation genes and a possible major role for enterotoxins.</title>
        <authorList>
            <person name="De Bekker C."/>
            <person name="Evans H.C."/>
            <person name="Brachmann A."/>
            <person name="Hughes D.P."/>
        </authorList>
    </citation>
    <scope>NUCLEOTIDE SEQUENCE [LARGE SCALE GENOMIC DNA]</scope>
    <source>
        <strain evidence="2 3">Map16</strain>
    </source>
</reference>
<feature type="compositionally biased region" description="Low complexity" evidence="1">
    <location>
        <begin position="303"/>
        <end position="338"/>
    </location>
</feature>
<accession>A0A2C5YL55</accession>
<feature type="compositionally biased region" description="Polar residues" evidence="1">
    <location>
        <begin position="1"/>
        <end position="10"/>
    </location>
</feature>
<feature type="region of interest" description="Disordered" evidence="1">
    <location>
        <begin position="89"/>
        <end position="124"/>
    </location>
</feature>
<dbReference type="STRING" id="2004952.A0A2C5YL55"/>
<keyword evidence="3" id="KW-1185">Reference proteome</keyword>
<feature type="compositionally biased region" description="Polar residues" evidence="1">
    <location>
        <begin position="42"/>
        <end position="53"/>
    </location>
</feature>
<proteinExistence type="predicted"/>
<dbReference type="EMBL" id="NJES01001081">
    <property type="protein sequence ID" value="PHH68022.1"/>
    <property type="molecule type" value="Genomic_DNA"/>
</dbReference>
<feature type="compositionally biased region" description="Acidic residues" evidence="1">
    <location>
        <begin position="93"/>
        <end position="105"/>
    </location>
</feature>
<feature type="compositionally biased region" description="Basic and acidic residues" evidence="1">
    <location>
        <begin position="21"/>
        <end position="32"/>
    </location>
</feature>
<protein>
    <recommendedName>
        <fullName evidence="4">Rrn9 domain-containing protein</fullName>
    </recommendedName>
</protein>
<dbReference type="Proteomes" id="UP000226431">
    <property type="component" value="Unassembled WGS sequence"/>
</dbReference>
<evidence type="ECO:0000313" key="2">
    <source>
        <dbReference type="EMBL" id="PHH68022.1"/>
    </source>
</evidence>
<feature type="compositionally biased region" description="Acidic residues" evidence="1">
    <location>
        <begin position="171"/>
        <end position="193"/>
    </location>
</feature>
<feature type="region of interest" description="Disordered" evidence="1">
    <location>
        <begin position="1"/>
        <end position="57"/>
    </location>
</feature>
<evidence type="ECO:0008006" key="4">
    <source>
        <dbReference type="Google" id="ProtNLM"/>
    </source>
</evidence>
<gene>
    <name evidence="2" type="ORF">CDD80_310</name>
</gene>
<sequence>MSPELPSQTSSPPPDRGTLLEARDDETSRRTSPESPRPTRTASECSPDSQPVTGNEAYGGRASAMLWAEMEAAALRASRARTMERGWWWATEKEEEGGTVEEGGTDDQTGGGDVEDGGLPVFSADDDVSHRVLFPGMNHALALLDKTLAILGGDGESCASDDDASSCSETASEEEITSSSEEEETSSSEEEETSPPIKTKTSPSEEEKTSPPPIPTTTSPDSDNDQEPPVSQPPPSSSSDSEDESIGPDWKDVLQAAACAGFDHNVIVRAAQRCSNLFNEGILLRRFQAPTQESSITILPNTSAAHPSSSSSSTTSSPPQRRHSSQTQGARSRSRSASAGSSARVFYCPVERCARAKNGFGKNWLLQRHMRHVHPGWKDEDVVMDEDVVVDEDSVKDKRVKKRPREDECEGGLHVDGFLRVIVPREGWSQEDGEEDSL</sequence>